<gene>
    <name evidence="2" type="ORF">VLK81_05600</name>
</gene>
<dbReference type="EMBL" id="JAYKOT010000003">
    <property type="protein sequence ID" value="MEB3429488.1"/>
    <property type="molecule type" value="Genomic_DNA"/>
</dbReference>
<dbReference type="CDD" id="cd00755">
    <property type="entry name" value="YgdL_like"/>
    <property type="match status" value="1"/>
</dbReference>
<evidence type="ECO:0000259" key="1">
    <source>
        <dbReference type="Pfam" id="PF00899"/>
    </source>
</evidence>
<feature type="domain" description="THIF-type NAD/FAD binding fold" evidence="1">
    <location>
        <begin position="11"/>
        <end position="226"/>
    </location>
</feature>
<keyword evidence="3" id="KW-1185">Reference proteome</keyword>
<protein>
    <submittedName>
        <fullName evidence="2">tRNA threonylcarbamoyladenosine dehydratase</fullName>
    </submittedName>
</protein>
<dbReference type="InterPro" id="IPR000594">
    <property type="entry name" value="ThiF_NAD_FAD-bd"/>
</dbReference>
<sequence length="228" mass="25305">MFSKFQRFDKLFGKGASELLSQKNILIFGLGGVGSICCEALIRSGVGRLTLVDFDTIDITNLNRQIQTNSKNIGCYKTDELIKRLEDINPNAKLVGLKEFFSSESKIIFNEFDYVIDAIDSVQSKVEIIKRAKENGVRVISAMGAGNKIDPTKFEVTYIEKTHTDPLAKVMRKKLKDLGIKQVKCVFSSEYPKEVSNELTNAPGSCSFVPPVMGLVIASEVIKDLLEV</sequence>
<comment type="caution">
    <text evidence="2">The sequence shown here is derived from an EMBL/GenBank/DDBJ whole genome shotgun (WGS) entry which is preliminary data.</text>
</comment>
<accession>A0AAW9MPM7</accession>
<dbReference type="AlphaFoldDB" id="A0AAW9MPM7"/>
<proteinExistence type="predicted"/>
<name>A0AAW9MPM7_9FIRM</name>
<dbReference type="GO" id="GO:0061503">
    <property type="term" value="F:tRNA threonylcarbamoyladenosine dehydratase"/>
    <property type="evidence" value="ECO:0007669"/>
    <property type="project" value="TreeGrafter"/>
</dbReference>
<evidence type="ECO:0000313" key="3">
    <source>
        <dbReference type="Proteomes" id="UP001357733"/>
    </source>
</evidence>
<organism evidence="2 3">
    <name type="scientific">Citroniella saccharovorans</name>
    <dbReference type="NCBI Taxonomy" id="2053367"/>
    <lineage>
        <taxon>Bacteria</taxon>
        <taxon>Bacillati</taxon>
        <taxon>Bacillota</taxon>
        <taxon>Tissierellia</taxon>
        <taxon>Tissierellales</taxon>
        <taxon>Peptoniphilaceae</taxon>
        <taxon>Citroniella</taxon>
    </lineage>
</organism>
<dbReference type="InterPro" id="IPR035985">
    <property type="entry name" value="Ubiquitin-activating_enz"/>
</dbReference>
<dbReference type="SUPFAM" id="SSF69572">
    <property type="entry name" value="Activating enzymes of the ubiquitin-like proteins"/>
    <property type="match status" value="1"/>
</dbReference>
<reference evidence="2 3" key="1">
    <citation type="submission" date="2024-01" db="EMBL/GenBank/DDBJ databases">
        <title>Complete genome sequence of Citroniella saccharovorans strain M6.X9, isolated from human fecal sample.</title>
        <authorList>
            <person name="Cheng G."/>
            <person name="Westerholm M."/>
            <person name="Schnurer A."/>
        </authorList>
    </citation>
    <scope>NUCLEOTIDE SEQUENCE [LARGE SCALE GENOMIC DNA]</scope>
    <source>
        <strain evidence="2 3">DSM 29873</strain>
    </source>
</reference>
<dbReference type="PANTHER" id="PTHR43267:SF1">
    <property type="entry name" value="TRNA THREONYLCARBAMOYLADENOSINE DEHYDRATASE"/>
    <property type="match status" value="1"/>
</dbReference>
<dbReference type="RefSeq" id="WP_324619673.1">
    <property type="nucleotide sequence ID" value="NZ_JAYKOT010000003.1"/>
</dbReference>
<dbReference type="Gene3D" id="3.40.50.720">
    <property type="entry name" value="NAD(P)-binding Rossmann-like Domain"/>
    <property type="match status" value="1"/>
</dbReference>
<dbReference type="GO" id="GO:0061504">
    <property type="term" value="P:cyclic threonylcarbamoyladenosine biosynthetic process"/>
    <property type="evidence" value="ECO:0007669"/>
    <property type="project" value="TreeGrafter"/>
</dbReference>
<dbReference type="Pfam" id="PF00899">
    <property type="entry name" value="ThiF"/>
    <property type="match status" value="1"/>
</dbReference>
<dbReference type="InterPro" id="IPR045886">
    <property type="entry name" value="ThiF/MoeB/HesA"/>
</dbReference>
<dbReference type="PANTHER" id="PTHR43267">
    <property type="entry name" value="TRNA THREONYLCARBAMOYLADENOSINE DEHYDRATASE"/>
    <property type="match status" value="1"/>
</dbReference>
<dbReference type="GO" id="GO:0008641">
    <property type="term" value="F:ubiquitin-like modifier activating enzyme activity"/>
    <property type="evidence" value="ECO:0007669"/>
    <property type="project" value="InterPro"/>
</dbReference>
<evidence type="ECO:0000313" key="2">
    <source>
        <dbReference type="EMBL" id="MEB3429488.1"/>
    </source>
</evidence>
<dbReference type="Proteomes" id="UP001357733">
    <property type="component" value="Unassembled WGS sequence"/>
</dbReference>